<comment type="caution">
    <text evidence="1">The sequence shown here is derived from an EMBL/GenBank/DDBJ whole genome shotgun (WGS) entry which is preliminary data.</text>
</comment>
<name>A0AAN7R9D4_TRANT</name>
<sequence>MVCVWFAGRLKTNQELMRMEKTRTELDHGAWLLPDDGRKRRLSCREIQVPVSFLKLPHFFLEKMQACTALPFICSWVRLFFLPPLTDWIHTTAIASPALGFFFPALQTQTSL</sequence>
<dbReference type="EMBL" id="JAXQNO010000007">
    <property type="protein sequence ID" value="KAK4794642.1"/>
    <property type="molecule type" value="Genomic_DNA"/>
</dbReference>
<keyword evidence="2" id="KW-1185">Reference proteome</keyword>
<dbReference type="Proteomes" id="UP001346149">
    <property type="component" value="Unassembled WGS sequence"/>
</dbReference>
<dbReference type="AlphaFoldDB" id="A0AAN7R9D4"/>
<proteinExistence type="predicted"/>
<gene>
    <name evidence="1" type="ORF">SAY86_012636</name>
</gene>
<evidence type="ECO:0000313" key="2">
    <source>
        <dbReference type="Proteomes" id="UP001346149"/>
    </source>
</evidence>
<evidence type="ECO:0000313" key="1">
    <source>
        <dbReference type="EMBL" id="KAK4794642.1"/>
    </source>
</evidence>
<organism evidence="1 2">
    <name type="scientific">Trapa natans</name>
    <name type="common">Water chestnut</name>
    <dbReference type="NCBI Taxonomy" id="22666"/>
    <lineage>
        <taxon>Eukaryota</taxon>
        <taxon>Viridiplantae</taxon>
        <taxon>Streptophyta</taxon>
        <taxon>Embryophyta</taxon>
        <taxon>Tracheophyta</taxon>
        <taxon>Spermatophyta</taxon>
        <taxon>Magnoliopsida</taxon>
        <taxon>eudicotyledons</taxon>
        <taxon>Gunneridae</taxon>
        <taxon>Pentapetalae</taxon>
        <taxon>rosids</taxon>
        <taxon>malvids</taxon>
        <taxon>Myrtales</taxon>
        <taxon>Lythraceae</taxon>
        <taxon>Trapa</taxon>
    </lineage>
</organism>
<protein>
    <submittedName>
        <fullName evidence="1">Uncharacterized protein</fullName>
    </submittedName>
</protein>
<reference evidence="1 2" key="1">
    <citation type="journal article" date="2023" name="Hortic Res">
        <title>Pangenome of water caltrop reveals structural variations and asymmetric subgenome divergence after allopolyploidization.</title>
        <authorList>
            <person name="Zhang X."/>
            <person name="Chen Y."/>
            <person name="Wang L."/>
            <person name="Yuan Y."/>
            <person name="Fang M."/>
            <person name="Shi L."/>
            <person name="Lu R."/>
            <person name="Comes H.P."/>
            <person name="Ma Y."/>
            <person name="Chen Y."/>
            <person name="Huang G."/>
            <person name="Zhou Y."/>
            <person name="Zheng Z."/>
            <person name="Qiu Y."/>
        </authorList>
    </citation>
    <scope>NUCLEOTIDE SEQUENCE [LARGE SCALE GENOMIC DNA]</scope>
    <source>
        <strain evidence="1">F231</strain>
    </source>
</reference>
<accession>A0AAN7R9D4</accession>